<feature type="region of interest" description="Disordered" evidence="1">
    <location>
        <begin position="563"/>
        <end position="607"/>
    </location>
</feature>
<gene>
    <name evidence="3" type="primary">SAC3_3</name>
    <name evidence="3" type="ORF">K7432_014667</name>
</gene>
<feature type="region of interest" description="Disordered" evidence="1">
    <location>
        <begin position="462"/>
        <end position="544"/>
    </location>
</feature>
<dbReference type="PANTHER" id="PTHR12436:SF37">
    <property type="entry name" value="SAC3 FAMILY PROTEIN 1"/>
    <property type="match status" value="1"/>
</dbReference>
<keyword evidence="4" id="KW-1185">Reference proteome</keyword>
<dbReference type="Proteomes" id="UP001479436">
    <property type="component" value="Unassembled WGS sequence"/>
</dbReference>
<accession>A0ABR2WH87</accession>
<organism evidence="3 4">
    <name type="scientific">Basidiobolus ranarum</name>
    <dbReference type="NCBI Taxonomy" id="34480"/>
    <lineage>
        <taxon>Eukaryota</taxon>
        <taxon>Fungi</taxon>
        <taxon>Fungi incertae sedis</taxon>
        <taxon>Zoopagomycota</taxon>
        <taxon>Entomophthoromycotina</taxon>
        <taxon>Basidiobolomycetes</taxon>
        <taxon>Basidiobolales</taxon>
        <taxon>Basidiobolaceae</taxon>
        <taxon>Basidiobolus</taxon>
    </lineage>
</organism>
<proteinExistence type="predicted"/>
<feature type="compositionally biased region" description="Polar residues" evidence="1">
    <location>
        <begin position="487"/>
        <end position="501"/>
    </location>
</feature>
<name>A0ABR2WH87_9FUNG</name>
<evidence type="ECO:0000313" key="4">
    <source>
        <dbReference type="Proteomes" id="UP001479436"/>
    </source>
</evidence>
<dbReference type="InterPro" id="IPR045107">
    <property type="entry name" value="SAC3/GANP/THP3"/>
</dbReference>
<dbReference type="Gene3D" id="1.25.40.990">
    <property type="match status" value="1"/>
</dbReference>
<sequence>MKEVYRLVVMIRSKRTDYVKEEGQTSEERAARFNNVPDANRYQELKAIRPALRADYIAKGLIQDPNKPIRLDQAINFVGTCQDMCPEFEREEREYQKNLEKFELIPGTSRIDHARAVKAYHRPAAGNEQPLPSDVRPPPVLTRTLDYLIDEIVGNDPGLEDSHGFIRDRTRSIRQDFTLQNCRSLEAVSAHERIARYHILCLHQLCDNPSFSEQQETEQLRKVLRSLQEFYDDLREEGIPCPNEAEFRAYNIITHLRDIDMARQAQLYPKEIFCSSIVQQALKFHSLCQINNAYYKRNMSPNCEAAPNFFSKFFKLVRNGHTSYLMACLLEWHFVDVRKYALKAMNKTFLYQLQGFPVSDLVELLWFDDEDQAIQECQTYGLEVIEDPVLMVKFGKKDVESKRLTFYDSDQTFKQIKSLRLVESKRNGLSNGDIVNGILSKDGTDSDAFAMTFDLTMPVAKYSIPDSRPRNHSSVVNSEVEMKPHTIPSTQKPSPFSQPPASSTPSLKSIPPSPKPNFSFSLSALDNKGLPSHGPATTTVDPLYSAPPKILSLNDQKRVLPNSSLTPVGFVPVPPTIPTTLGTPKQDNSITFPKSENAPSKQIDSTESVKQRLAELEKVKKAKEERQRLIDSMSREILDSLVLETTGNYVSNIACVLVAQCIENERRKAAMIEAIAEEAFQFIFASTVQESIESTVASSISNFKSLRKGFTRWKDVYIEIKTQREIERQLALKSSLNFRSLGICNPQTSLDDQVRLLVGVSKNGLTEGRGLTITEDANGSNIATALEEAEHSKYLWEPIPVHDLLKQSLNSETWDLPWSLGICYDSMNELTAKWLRIKLGPSHVWPKAANGVDFFEFHEENPRYNISLLPNNSIGNARPKSMRFSATIFQVSFFPEDHSNKEKIVQYWSQQREMLREFLHLSSDLSLPLLVVFWPSSDESITYFKQSVESGLGLNSLSLHKFISTHHILTMTTETMDHGLRDNLRWLASCTTKKQTNQSNQLYALLDGFQELYDWILYNVGEKVKTSPSGTSATQTLSITNLIISSFNEIIFELGQTIRMENPNLNPASLRILETCIIPAIALPPTTKNETAAIT</sequence>
<feature type="non-terminal residue" evidence="3">
    <location>
        <position position="1095"/>
    </location>
</feature>
<reference evidence="3 4" key="1">
    <citation type="submission" date="2023-04" db="EMBL/GenBank/DDBJ databases">
        <title>Genome of Basidiobolus ranarum AG-B5.</title>
        <authorList>
            <person name="Stajich J.E."/>
            <person name="Carter-House D."/>
            <person name="Gryganskyi A."/>
        </authorList>
    </citation>
    <scope>NUCLEOTIDE SEQUENCE [LARGE SCALE GENOMIC DNA]</scope>
    <source>
        <strain evidence="3 4">AG-B5</strain>
    </source>
</reference>
<comment type="caution">
    <text evidence="3">The sequence shown here is derived from an EMBL/GenBank/DDBJ whole genome shotgun (WGS) entry which is preliminary data.</text>
</comment>
<feature type="compositionally biased region" description="Polar residues" evidence="1">
    <location>
        <begin position="578"/>
        <end position="606"/>
    </location>
</feature>
<evidence type="ECO:0000256" key="1">
    <source>
        <dbReference type="SAM" id="MobiDB-lite"/>
    </source>
</evidence>
<dbReference type="PANTHER" id="PTHR12436">
    <property type="entry name" value="80 KDA MCM3-ASSOCIATED PROTEIN"/>
    <property type="match status" value="1"/>
</dbReference>
<protein>
    <submittedName>
        <fullName evidence="3">Actin cytoskeleton and mitosis protein, variant 2</fullName>
    </submittedName>
</protein>
<evidence type="ECO:0000259" key="2">
    <source>
        <dbReference type="Pfam" id="PF03399"/>
    </source>
</evidence>
<dbReference type="Pfam" id="PF03399">
    <property type="entry name" value="SAC3_GANP"/>
    <property type="match status" value="1"/>
</dbReference>
<feature type="domain" description="SAC3/GANP/THP3 conserved" evidence="2">
    <location>
        <begin position="84"/>
        <end position="384"/>
    </location>
</feature>
<dbReference type="EMBL" id="JASJQH010001731">
    <property type="protein sequence ID" value="KAK9760879.1"/>
    <property type="molecule type" value="Genomic_DNA"/>
</dbReference>
<dbReference type="InterPro" id="IPR005062">
    <property type="entry name" value="SAC3/GANP/THP3_conserved"/>
</dbReference>
<evidence type="ECO:0000313" key="3">
    <source>
        <dbReference type="EMBL" id="KAK9760879.1"/>
    </source>
</evidence>